<dbReference type="EMBL" id="JAVDQK010000008">
    <property type="protein sequence ID" value="MDR6219780.1"/>
    <property type="molecule type" value="Genomic_DNA"/>
</dbReference>
<dbReference type="RefSeq" id="WP_046843442.1">
    <property type="nucleotide sequence ID" value="NZ_CP011389.1"/>
</dbReference>
<dbReference type="Proteomes" id="UP001185331">
    <property type="component" value="Unassembled WGS sequence"/>
</dbReference>
<dbReference type="PATRIC" id="fig|1309411.5.peg.1460"/>
<organism evidence="1 3">
    <name type="scientific">Deinococcus soli</name>
    <name type="common">ex Cha et al. 2016</name>
    <dbReference type="NCBI Taxonomy" id="1309411"/>
    <lineage>
        <taxon>Bacteria</taxon>
        <taxon>Thermotogati</taxon>
        <taxon>Deinococcota</taxon>
        <taxon>Deinococci</taxon>
        <taxon>Deinococcales</taxon>
        <taxon>Deinococcaceae</taxon>
        <taxon>Deinococcus</taxon>
    </lineage>
</organism>
<evidence type="ECO:0000313" key="2">
    <source>
        <dbReference type="EMBL" id="MDR6219780.1"/>
    </source>
</evidence>
<proteinExistence type="predicted"/>
<dbReference type="EMBL" id="CP011389">
    <property type="protein sequence ID" value="AKH16871.1"/>
    <property type="molecule type" value="Genomic_DNA"/>
</dbReference>
<gene>
    <name evidence="2" type="ORF">J2Y00_003384</name>
    <name evidence="1" type="ORF">SY84_07160</name>
</gene>
<evidence type="ECO:0000313" key="3">
    <source>
        <dbReference type="Proteomes" id="UP000034024"/>
    </source>
</evidence>
<reference evidence="1 3" key="1">
    <citation type="submission" date="2015-01" db="EMBL/GenBank/DDBJ databases">
        <title>Deinococcus soli/N5/whole genome sequencing.</title>
        <authorList>
            <person name="Kim M.K."/>
            <person name="Srinivasan S."/>
            <person name="Lee J.-J."/>
        </authorList>
    </citation>
    <scope>NUCLEOTIDE SEQUENCE [LARGE SCALE GENOMIC DNA]</scope>
    <source>
        <strain evidence="1 3">N5</strain>
    </source>
</reference>
<sequence length="116" mass="13224">MTEAAELQLIFQSSVDLERWVLTHGVGFLYAIRQGVMAPIAAESELFKPAYLHLLEKKSCSLEVCDFVQRGFFLDDVQHLVSEEALQYTVDEMLDIAVRLLRERPKDIRVGRVSLA</sequence>
<evidence type="ECO:0000313" key="1">
    <source>
        <dbReference type="EMBL" id="AKH16871.1"/>
    </source>
</evidence>
<dbReference type="Proteomes" id="UP000034024">
    <property type="component" value="Chromosome"/>
</dbReference>
<dbReference type="KEGG" id="dch:SY84_07160"/>
<accession>A0A0F7JKT5</accession>
<protein>
    <submittedName>
        <fullName evidence="1">Uncharacterized protein</fullName>
    </submittedName>
</protein>
<dbReference type="AlphaFoldDB" id="A0A0F7JKT5"/>
<dbReference type="Pfam" id="PF13108">
    <property type="entry name" value="DUF3969"/>
    <property type="match status" value="1"/>
</dbReference>
<name>A0A0F7JKT5_9DEIO</name>
<keyword evidence="3" id="KW-1185">Reference proteome</keyword>
<reference evidence="2" key="2">
    <citation type="submission" date="2023-07" db="EMBL/GenBank/DDBJ databases">
        <title>Sorghum-associated microbial communities from plants grown in Nebraska, USA.</title>
        <authorList>
            <person name="Schachtman D."/>
        </authorList>
    </citation>
    <scope>NUCLEOTIDE SEQUENCE</scope>
    <source>
        <strain evidence="2">BE330</strain>
    </source>
</reference>
<dbReference type="InterPro" id="IPR025083">
    <property type="entry name" value="DUF3969"/>
</dbReference>